<comment type="caution">
    <text evidence="2">The sequence shown here is derived from an EMBL/GenBank/DDBJ whole genome shotgun (WGS) entry which is preliminary data.</text>
</comment>
<evidence type="ECO:0000256" key="1">
    <source>
        <dbReference type="SAM" id="MobiDB-lite"/>
    </source>
</evidence>
<proteinExistence type="predicted"/>
<reference evidence="2" key="1">
    <citation type="submission" date="2021-02" db="EMBL/GenBank/DDBJ databases">
        <authorList>
            <person name="Nowell W R."/>
        </authorList>
    </citation>
    <scope>NUCLEOTIDE SEQUENCE</scope>
</reference>
<feature type="region of interest" description="Disordered" evidence="1">
    <location>
        <begin position="1"/>
        <end position="69"/>
    </location>
</feature>
<feature type="compositionally biased region" description="Polar residues" evidence="1">
    <location>
        <begin position="227"/>
        <end position="245"/>
    </location>
</feature>
<gene>
    <name evidence="2" type="ORF">ZHD862_LOCUS29182</name>
</gene>
<feature type="compositionally biased region" description="Basic and acidic residues" evidence="1">
    <location>
        <begin position="25"/>
        <end position="39"/>
    </location>
</feature>
<dbReference type="Proteomes" id="UP000663864">
    <property type="component" value="Unassembled WGS sequence"/>
</dbReference>
<evidence type="ECO:0000313" key="2">
    <source>
        <dbReference type="EMBL" id="CAF1324392.1"/>
    </source>
</evidence>
<protein>
    <submittedName>
        <fullName evidence="2">Uncharacterized protein</fullName>
    </submittedName>
</protein>
<accession>A0A815FK26</accession>
<organism evidence="2 3">
    <name type="scientific">Rotaria sordida</name>
    <dbReference type="NCBI Taxonomy" id="392033"/>
    <lineage>
        <taxon>Eukaryota</taxon>
        <taxon>Metazoa</taxon>
        <taxon>Spiralia</taxon>
        <taxon>Gnathifera</taxon>
        <taxon>Rotifera</taxon>
        <taxon>Eurotatoria</taxon>
        <taxon>Bdelloidea</taxon>
        <taxon>Philodinida</taxon>
        <taxon>Philodinidae</taxon>
        <taxon>Rotaria</taxon>
    </lineage>
</organism>
<dbReference type="EMBL" id="CAJNOT010002537">
    <property type="protein sequence ID" value="CAF1324392.1"/>
    <property type="molecule type" value="Genomic_DNA"/>
</dbReference>
<sequence>MSDDKITSDSPENRETLEELSSGVTKKDITATMKYDKNRRLTMKPFSNRHKKFGDNKSSDEGSSYGEPEDEDAFDAFILNNFMNMTFGTPGTKSYCDPPTLSQSSLVQDASIRKKDVFDENPKMTTSTFEANDSLPQPPILRSTALLDLGATSLPGDDPVNRSNVASCQNIFLSSSILDQTAYALRRGIVDSLIKNPKTFRGGKDDVKHIARSLLGQTQYKSKDNKNFLNNSTNSPSSSRLFAFN</sequence>
<dbReference type="AlphaFoldDB" id="A0A815FK26"/>
<name>A0A815FK26_9BILA</name>
<feature type="compositionally biased region" description="Basic and acidic residues" evidence="1">
    <location>
        <begin position="1"/>
        <end position="17"/>
    </location>
</feature>
<feature type="region of interest" description="Disordered" evidence="1">
    <location>
        <begin position="222"/>
        <end position="245"/>
    </location>
</feature>
<evidence type="ECO:0000313" key="3">
    <source>
        <dbReference type="Proteomes" id="UP000663864"/>
    </source>
</evidence>